<gene>
    <name evidence="1" type="ORF">BJX67DRAFT_354943</name>
</gene>
<protein>
    <recommendedName>
        <fullName evidence="3">(S)-ureidoglycine aminohydrolase cupin domain-containing protein</fullName>
    </recommendedName>
</protein>
<accession>A0ABR4LPZ3</accession>
<reference evidence="1 2" key="1">
    <citation type="submission" date="2024-07" db="EMBL/GenBank/DDBJ databases">
        <title>Section-level genome sequencing and comparative genomics of Aspergillus sections Usti and Cavernicolus.</title>
        <authorList>
            <consortium name="Lawrence Berkeley National Laboratory"/>
            <person name="Nybo J.L."/>
            <person name="Vesth T.C."/>
            <person name="Theobald S."/>
            <person name="Frisvad J.C."/>
            <person name="Larsen T.O."/>
            <person name="Kjaerboelling I."/>
            <person name="Rothschild-Mancinelli K."/>
            <person name="Lyhne E.K."/>
            <person name="Kogle M.E."/>
            <person name="Barry K."/>
            <person name="Clum A."/>
            <person name="Na H."/>
            <person name="Ledsgaard L."/>
            <person name="Lin J."/>
            <person name="Lipzen A."/>
            <person name="Kuo A."/>
            <person name="Riley R."/>
            <person name="Mondo S."/>
            <person name="Labutti K."/>
            <person name="Haridas S."/>
            <person name="Pangalinan J."/>
            <person name="Salamov A.A."/>
            <person name="Simmons B.A."/>
            <person name="Magnuson J.K."/>
            <person name="Chen J."/>
            <person name="Drula E."/>
            <person name="Henrissat B."/>
            <person name="Wiebenga A."/>
            <person name="Lubbers R.J."/>
            <person name="Gomes A.C."/>
            <person name="Macurrencykelacurrency M.R."/>
            <person name="Stajich J."/>
            <person name="Grigoriev I.V."/>
            <person name="Mortensen U.H."/>
            <person name="De Vries R.P."/>
            <person name="Baker S.E."/>
            <person name="Andersen M.R."/>
        </authorList>
    </citation>
    <scope>NUCLEOTIDE SEQUENCE [LARGE SCALE GENOMIC DNA]</scope>
    <source>
        <strain evidence="1 2">CBS 449.75</strain>
    </source>
</reference>
<dbReference type="InterPro" id="IPR014710">
    <property type="entry name" value="RmlC-like_jellyroll"/>
</dbReference>
<dbReference type="RefSeq" id="XP_070885471.1">
    <property type="nucleotide sequence ID" value="XM_071029258.1"/>
</dbReference>
<dbReference type="EMBL" id="JBFXLQ010000024">
    <property type="protein sequence ID" value="KAL2866492.1"/>
    <property type="molecule type" value="Genomic_DNA"/>
</dbReference>
<sequence>MPFQVKPKSEIYRVPKFQEIPNVFILDSVGTQEGKTPNPLTGAWFRMEKGPEVSPPTYDYNEIGIMVDGEMDFVDETGQKATVKAGQVFFFPAGSTITFSSASYGIAWKCRTTPMGKL</sequence>
<evidence type="ECO:0000313" key="1">
    <source>
        <dbReference type="EMBL" id="KAL2866492.1"/>
    </source>
</evidence>
<evidence type="ECO:0000313" key="2">
    <source>
        <dbReference type="Proteomes" id="UP001610432"/>
    </source>
</evidence>
<dbReference type="InterPro" id="IPR011051">
    <property type="entry name" value="RmlC_Cupin_sf"/>
</dbReference>
<dbReference type="GeneID" id="98144330"/>
<dbReference type="PANTHER" id="PTHR36169">
    <property type="entry name" value="ETHANOLAMINE UTILIZATION PROTEIN EUTQ"/>
    <property type="match status" value="1"/>
</dbReference>
<keyword evidence="2" id="KW-1185">Reference proteome</keyword>
<comment type="caution">
    <text evidence="1">The sequence shown here is derived from an EMBL/GenBank/DDBJ whole genome shotgun (WGS) entry which is preliminary data.</text>
</comment>
<dbReference type="SUPFAM" id="SSF51182">
    <property type="entry name" value="RmlC-like cupins"/>
    <property type="match status" value="1"/>
</dbReference>
<dbReference type="Proteomes" id="UP001610432">
    <property type="component" value="Unassembled WGS sequence"/>
</dbReference>
<dbReference type="PANTHER" id="PTHR36169:SF1">
    <property type="entry name" value="ACETATE KINASE EUTQ"/>
    <property type="match status" value="1"/>
</dbReference>
<dbReference type="Gene3D" id="2.60.120.10">
    <property type="entry name" value="Jelly Rolls"/>
    <property type="match status" value="1"/>
</dbReference>
<proteinExistence type="predicted"/>
<evidence type="ECO:0008006" key="3">
    <source>
        <dbReference type="Google" id="ProtNLM"/>
    </source>
</evidence>
<name>A0ABR4LPZ3_9EURO</name>
<dbReference type="InterPro" id="IPR010424">
    <property type="entry name" value="EutQ"/>
</dbReference>
<dbReference type="Pfam" id="PF06249">
    <property type="entry name" value="EutQ"/>
    <property type="match status" value="1"/>
</dbReference>
<organism evidence="1 2">
    <name type="scientific">Aspergillus lucknowensis</name>
    <dbReference type="NCBI Taxonomy" id="176173"/>
    <lineage>
        <taxon>Eukaryota</taxon>
        <taxon>Fungi</taxon>
        <taxon>Dikarya</taxon>
        <taxon>Ascomycota</taxon>
        <taxon>Pezizomycotina</taxon>
        <taxon>Eurotiomycetes</taxon>
        <taxon>Eurotiomycetidae</taxon>
        <taxon>Eurotiales</taxon>
        <taxon>Aspergillaceae</taxon>
        <taxon>Aspergillus</taxon>
        <taxon>Aspergillus subgen. Nidulantes</taxon>
    </lineage>
</organism>